<feature type="domain" description="Methyl-accepting transducer" evidence="9">
    <location>
        <begin position="145"/>
        <end position="395"/>
    </location>
</feature>
<keyword evidence="12" id="KW-1185">Reference proteome</keyword>
<dbReference type="PANTHER" id="PTHR32089:SF112">
    <property type="entry name" value="LYSOZYME-LIKE PROTEIN-RELATED"/>
    <property type="match status" value="1"/>
</dbReference>
<sequence>MEVGRGYKFSLRKKLVFFITSLALITYSTSALFIYVVYPLLANSIEVSSYTFTVATLMMGIFWSGVLAFIAAGVIIKPLQKLEKTALNAAHGDISKDAEISKSDDEIKSLGIAFNHMLFNLREMVQNIEENFNKTNSKVNDLTEEANCAKEQTFAISLAVKEIAEGSEVSAQSVQDTAVSVDEAMELAQAVKIKADSSLEISQNMIHDLTETNQVVISLLRGMKILVEENNNSLQSVQKLEVNANEVEKIIKLVGDIASQTNLLALNASIEAARAGEHGTGFAVVAEEVRHLADESAKAVEGITELVKGIQLEVKNVVKQMKMQVANVEQESKKGEEANQAFHHMNATIKEMAERVASITELVHQQMEQIYQTSQQSQEVAAVAEQTSACAQQVSNITENQTTIINRVDELASLLKEQAEELKTTISRFTI</sequence>
<dbReference type="SMART" id="SM00283">
    <property type="entry name" value="MA"/>
    <property type="match status" value="1"/>
</dbReference>
<dbReference type="RefSeq" id="WP_101178873.1">
    <property type="nucleotide sequence ID" value="NZ_PISE01000049.1"/>
</dbReference>
<dbReference type="SMART" id="SM00304">
    <property type="entry name" value="HAMP"/>
    <property type="match status" value="1"/>
</dbReference>
<feature type="transmembrane region" description="Helical" evidence="8">
    <location>
        <begin position="15"/>
        <end position="38"/>
    </location>
</feature>
<evidence type="ECO:0000256" key="8">
    <source>
        <dbReference type="SAM" id="Phobius"/>
    </source>
</evidence>
<evidence type="ECO:0000256" key="1">
    <source>
        <dbReference type="ARBA" id="ARBA00004236"/>
    </source>
</evidence>
<evidence type="ECO:0000313" key="11">
    <source>
        <dbReference type="EMBL" id="PKG21990.1"/>
    </source>
</evidence>
<dbReference type="OrthoDB" id="2489132at2"/>
<evidence type="ECO:0000256" key="2">
    <source>
        <dbReference type="ARBA" id="ARBA00022475"/>
    </source>
</evidence>
<feature type="domain" description="HAMP" evidence="10">
    <location>
        <begin position="73"/>
        <end position="126"/>
    </location>
</feature>
<keyword evidence="4 6" id="KW-0807">Transducer</keyword>
<evidence type="ECO:0000256" key="4">
    <source>
        <dbReference type="ARBA" id="ARBA00023224"/>
    </source>
</evidence>
<dbReference type="Proteomes" id="UP000233375">
    <property type="component" value="Unassembled WGS sequence"/>
</dbReference>
<feature type="coiled-coil region" evidence="7">
    <location>
        <begin position="125"/>
        <end position="152"/>
    </location>
</feature>
<evidence type="ECO:0000259" key="9">
    <source>
        <dbReference type="PROSITE" id="PS50111"/>
    </source>
</evidence>
<keyword evidence="8" id="KW-1133">Transmembrane helix</keyword>
<name>A0A2N0YXL1_9BACI</name>
<dbReference type="SUPFAM" id="SSF58104">
    <property type="entry name" value="Methyl-accepting chemotaxis protein (MCP) signaling domain"/>
    <property type="match status" value="1"/>
</dbReference>
<reference evidence="11 12" key="1">
    <citation type="journal article" date="2003" name="Int. J. Syst. Evol. Microbiol.">
        <title>Bacillus nealsonii sp. nov., isolated from a spacecraft-assembly facility, whose spores are gamma-radiation resistant.</title>
        <authorList>
            <person name="Venkateswaran K."/>
            <person name="Kempf M."/>
            <person name="Chen F."/>
            <person name="Satomi M."/>
            <person name="Nicholson W."/>
            <person name="Kern R."/>
        </authorList>
    </citation>
    <scope>NUCLEOTIDE SEQUENCE [LARGE SCALE GENOMIC DNA]</scope>
    <source>
        <strain evidence="11 12">FO-92</strain>
    </source>
</reference>
<evidence type="ECO:0000256" key="7">
    <source>
        <dbReference type="SAM" id="Coils"/>
    </source>
</evidence>
<evidence type="ECO:0000313" key="12">
    <source>
        <dbReference type="Proteomes" id="UP000233375"/>
    </source>
</evidence>
<dbReference type="Gene3D" id="1.10.287.950">
    <property type="entry name" value="Methyl-accepting chemotaxis protein"/>
    <property type="match status" value="1"/>
</dbReference>
<dbReference type="InterPro" id="IPR004089">
    <property type="entry name" value="MCPsignal_dom"/>
</dbReference>
<keyword evidence="7" id="KW-0175">Coiled coil</keyword>
<dbReference type="GO" id="GO:0007165">
    <property type="term" value="P:signal transduction"/>
    <property type="evidence" value="ECO:0007669"/>
    <property type="project" value="UniProtKB-KW"/>
</dbReference>
<protein>
    <submittedName>
        <fullName evidence="11">Methyl-accepting chemotaxis protein</fullName>
    </submittedName>
</protein>
<dbReference type="Pfam" id="PF00015">
    <property type="entry name" value="MCPsignal"/>
    <property type="match status" value="1"/>
</dbReference>
<keyword evidence="2" id="KW-1003">Cell membrane</keyword>
<feature type="transmembrane region" description="Helical" evidence="8">
    <location>
        <begin position="50"/>
        <end position="76"/>
    </location>
</feature>
<evidence type="ECO:0000256" key="5">
    <source>
        <dbReference type="ARBA" id="ARBA00029447"/>
    </source>
</evidence>
<dbReference type="AlphaFoldDB" id="A0A2N0YXL1"/>
<keyword evidence="3 8" id="KW-0472">Membrane</keyword>
<dbReference type="PROSITE" id="PS50111">
    <property type="entry name" value="CHEMOTAXIS_TRANSDUC_2"/>
    <property type="match status" value="1"/>
</dbReference>
<dbReference type="GO" id="GO:0005886">
    <property type="term" value="C:plasma membrane"/>
    <property type="evidence" value="ECO:0007669"/>
    <property type="project" value="UniProtKB-SubCell"/>
</dbReference>
<dbReference type="Pfam" id="PF00672">
    <property type="entry name" value="HAMP"/>
    <property type="match status" value="1"/>
</dbReference>
<comment type="caution">
    <text evidence="11">The sequence shown here is derived from an EMBL/GenBank/DDBJ whole genome shotgun (WGS) entry which is preliminary data.</text>
</comment>
<comment type="subcellular location">
    <subcellularLocation>
        <location evidence="1">Cell membrane</location>
    </subcellularLocation>
</comment>
<proteinExistence type="inferred from homology"/>
<dbReference type="InterPro" id="IPR003660">
    <property type="entry name" value="HAMP_dom"/>
</dbReference>
<organism evidence="11 12">
    <name type="scientific">Niallia nealsonii</name>
    <dbReference type="NCBI Taxonomy" id="115979"/>
    <lineage>
        <taxon>Bacteria</taxon>
        <taxon>Bacillati</taxon>
        <taxon>Bacillota</taxon>
        <taxon>Bacilli</taxon>
        <taxon>Bacillales</taxon>
        <taxon>Bacillaceae</taxon>
        <taxon>Niallia</taxon>
    </lineage>
</organism>
<dbReference type="EMBL" id="PISE01000049">
    <property type="protein sequence ID" value="PKG21990.1"/>
    <property type="molecule type" value="Genomic_DNA"/>
</dbReference>
<comment type="similarity">
    <text evidence="5">Belongs to the methyl-accepting chemotaxis (MCP) protein family.</text>
</comment>
<dbReference type="PANTHER" id="PTHR32089">
    <property type="entry name" value="METHYL-ACCEPTING CHEMOTAXIS PROTEIN MCPB"/>
    <property type="match status" value="1"/>
</dbReference>
<evidence type="ECO:0000259" key="10">
    <source>
        <dbReference type="PROSITE" id="PS50885"/>
    </source>
</evidence>
<evidence type="ECO:0000256" key="6">
    <source>
        <dbReference type="PROSITE-ProRule" id="PRU00284"/>
    </source>
</evidence>
<dbReference type="PROSITE" id="PS50885">
    <property type="entry name" value="HAMP"/>
    <property type="match status" value="1"/>
</dbReference>
<evidence type="ECO:0000256" key="3">
    <source>
        <dbReference type="ARBA" id="ARBA00023136"/>
    </source>
</evidence>
<accession>A0A2N0YXL1</accession>
<dbReference type="CDD" id="cd06225">
    <property type="entry name" value="HAMP"/>
    <property type="match status" value="1"/>
</dbReference>
<gene>
    <name evidence="11" type="ORF">CWS01_19430</name>
</gene>
<keyword evidence="8" id="KW-0812">Transmembrane</keyword>